<proteinExistence type="predicted"/>
<dbReference type="Proteomes" id="UP001519343">
    <property type="component" value="Unassembled WGS sequence"/>
</dbReference>
<protein>
    <submittedName>
        <fullName evidence="1">Uncharacterized protein</fullName>
    </submittedName>
</protein>
<reference evidence="1 2" key="1">
    <citation type="submission" date="2021-03" db="EMBL/GenBank/DDBJ databases">
        <title>Genomic Encyclopedia of Type Strains, Phase IV (KMG-IV): sequencing the most valuable type-strain genomes for metagenomic binning, comparative biology and taxonomic classification.</title>
        <authorList>
            <person name="Goeker M."/>
        </authorList>
    </citation>
    <scope>NUCLEOTIDE SEQUENCE [LARGE SCALE GENOMIC DNA]</scope>
    <source>
        <strain evidence="1 2">DSM 24738</strain>
    </source>
</reference>
<keyword evidence="2" id="KW-1185">Reference proteome</keyword>
<gene>
    <name evidence="1" type="ORF">J2Z37_003937</name>
</gene>
<evidence type="ECO:0000313" key="1">
    <source>
        <dbReference type="EMBL" id="MBP1933920.1"/>
    </source>
</evidence>
<accession>A0ABS4GUH3</accession>
<sequence length="66" mass="7935">MGVFEKELYAIRNTVQLLQIKNAIKDKVTDPELRWDERMVLYQQVQMINNWIIQLDNKKTNSLELN</sequence>
<comment type="caution">
    <text evidence="1">The sequence shown here is derived from an EMBL/GenBank/DDBJ whole genome shotgun (WGS) entry which is preliminary data.</text>
</comment>
<name>A0ABS4GUH3_9BACL</name>
<dbReference type="EMBL" id="JAGGKT010000014">
    <property type="protein sequence ID" value="MBP1933920.1"/>
    <property type="molecule type" value="Genomic_DNA"/>
</dbReference>
<organism evidence="1 2">
    <name type="scientific">Ammoniphilus resinae</name>
    <dbReference type="NCBI Taxonomy" id="861532"/>
    <lineage>
        <taxon>Bacteria</taxon>
        <taxon>Bacillati</taxon>
        <taxon>Bacillota</taxon>
        <taxon>Bacilli</taxon>
        <taxon>Bacillales</taxon>
        <taxon>Paenibacillaceae</taxon>
        <taxon>Aneurinibacillus group</taxon>
        <taxon>Ammoniphilus</taxon>
    </lineage>
</organism>
<evidence type="ECO:0000313" key="2">
    <source>
        <dbReference type="Proteomes" id="UP001519343"/>
    </source>
</evidence>
<dbReference type="RefSeq" id="WP_209811933.1">
    <property type="nucleotide sequence ID" value="NZ_JAGGKT010000014.1"/>
</dbReference>